<evidence type="ECO:0000256" key="2">
    <source>
        <dbReference type="ARBA" id="ARBA00008114"/>
    </source>
</evidence>
<accession>I5ARP9</accession>
<feature type="domain" description="Cation efflux protein transmembrane" evidence="8">
    <location>
        <begin position="19"/>
        <end position="209"/>
    </location>
</feature>
<protein>
    <submittedName>
        <fullName evidence="10">Cation diffusion facilitator family transporter</fullName>
    </submittedName>
</protein>
<feature type="transmembrane region" description="Helical" evidence="7">
    <location>
        <begin position="188"/>
        <end position="205"/>
    </location>
</feature>
<dbReference type="AlphaFoldDB" id="I5ARP9"/>
<feature type="transmembrane region" description="Helical" evidence="7">
    <location>
        <begin position="21"/>
        <end position="41"/>
    </location>
</feature>
<evidence type="ECO:0000259" key="8">
    <source>
        <dbReference type="Pfam" id="PF01545"/>
    </source>
</evidence>
<evidence type="ECO:0000256" key="3">
    <source>
        <dbReference type="ARBA" id="ARBA00022448"/>
    </source>
</evidence>
<dbReference type="Gene3D" id="3.30.70.1350">
    <property type="entry name" value="Cation efflux protein, cytoplasmic domain"/>
    <property type="match status" value="1"/>
</dbReference>
<dbReference type="Proteomes" id="UP000005753">
    <property type="component" value="Chromosome"/>
</dbReference>
<dbReference type="SUPFAM" id="SSF160240">
    <property type="entry name" value="Cation efflux protein cytoplasmic domain-like"/>
    <property type="match status" value="1"/>
</dbReference>
<dbReference type="SUPFAM" id="SSF161111">
    <property type="entry name" value="Cation efflux protein transmembrane domain-like"/>
    <property type="match status" value="1"/>
</dbReference>
<dbReference type="InterPro" id="IPR027470">
    <property type="entry name" value="Cation_efflux_CTD"/>
</dbReference>
<evidence type="ECO:0000259" key="9">
    <source>
        <dbReference type="Pfam" id="PF16916"/>
    </source>
</evidence>
<dbReference type="NCBIfam" id="TIGR01297">
    <property type="entry name" value="CDF"/>
    <property type="match status" value="1"/>
</dbReference>
<dbReference type="InterPro" id="IPR036837">
    <property type="entry name" value="Cation_efflux_CTD_sf"/>
</dbReference>
<evidence type="ECO:0000256" key="4">
    <source>
        <dbReference type="ARBA" id="ARBA00022692"/>
    </source>
</evidence>
<comment type="similarity">
    <text evidence="2">Belongs to the cation diffusion facilitator (CDF) transporter (TC 2.A.4) family.</text>
</comment>
<evidence type="ECO:0000313" key="11">
    <source>
        <dbReference type="Proteomes" id="UP000005753"/>
    </source>
</evidence>
<name>I5ARP9_EUBC6</name>
<reference evidence="10 11" key="2">
    <citation type="submission" date="2012-02" db="EMBL/GenBank/DDBJ databases">
        <title>Improved High-Quality Draft sequence of Eubacterium cellulosolvens 6.</title>
        <authorList>
            <consortium name="US DOE Joint Genome Institute"/>
            <person name="Lucas S."/>
            <person name="Han J."/>
            <person name="Lapidus A."/>
            <person name="Cheng J.-F."/>
            <person name="Goodwin L."/>
            <person name="Pitluck S."/>
            <person name="Peters L."/>
            <person name="Mikhailova N."/>
            <person name="Gu W."/>
            <person name="Detter J.C."/>
            <person name="Han C."/>
            <person name="Tapia R."/>
            <person name="Land M."/>
            <person name="Hauser L."/>
            <person name="Kyrpides N."/>
            <person name="Ivanova N."/>
            <person name="Pagani I."/>
            <person name="Johnson E."/>
            <person name="Mukhopadhyay B."/>
            <person name="Anderson I."/>
            <person name="Woyke T."/>
        </authorList>
    </citation>
    <scope>NUCLEOTIDE SEQUENCE [LARGE SCALE GENOMIC DNA]</scope>
    <source>
        <strain evidence="10 11">6</strain>
    </source>
</reference>
<comment type="subcellular location">
    <subcellularLocation>
        <location evidence="1">Membrane</location>
        <topology evidence="1">Multi-pass membrane protein</topology>
    </subcellularLocation>
</comment>
<gene>
    <name evidence="10" type="ORF">EubceDRAFT1_0633</name>
</gene>
<keyword evidence="3" id="KW-0813">Transport</keyword>
<dbReference type="GO" id="GO:0008324">
    <property type="term" value="F:monoatomic cation transmembrane transporter activity"/>
    <property type="evidence" value="ECO:0007669"/>
    <property type="project" value="InterPro"/>
</dbReference>
<dbReference type="GO" id="GO:0016020">
    <property type="term" value="C:membrane"/>
    <property type="evidence" value="ECO:0007669"/>
    <property type="project" value="UniProtKB-SubCell"/>
</dbReference>
<keyword evidence="11" id="KW-1185">Reference proteome</keyword>
<dbReference type="STRING" id="633697.EubceDRAFT1_0633"/>
<keyword evidence="6 7" id="KW-0472">Membrane</keyword>
<keyword evidence="4 7" id="KW-0812">Transmembrane</keyword>
<organism evidence="10 11">
    <name type="scientific">Eubacterium cellulosolvens (strain ATCC 43171 / JCM 9499 / 6)</name>
    <name type="common">Cillobacterium cellulosolvens</name>
    <dbReference type="NCBI Taxonomy" id="633697"/>
    <lineage>
        <taxon>Bacteria</taxon>
        <taxon>Bacillati</taxon>
        <taxon>Bacillota</taxon>
        <taxon>Clostridia</taxon>
        <taxon>Eubacteriales</taxon>
        <taxon>Eubacteriaceae</taxon>
        <taxon>Eubacterium</taxon>
    </lineage>
</organism>
<reference evidence="10 11" key="1">
    <citation type="submission" date="2010-08" db="EMBL/GenBank/DDBJ databases">
        <authorList>
            <consortium name="US DOE Joint Genome Institute (JGI-PGF)"/>
            <person name="Lucas S."/>
            <person name="Copeland A."/>
            <person name="Lapidus A."/>
            <person name="Cheng J.-F."/>
            <person name="Bruce D."/>
            <person name="Goodwin L."/>
            <person name="Pitluck S."/>
            <person name="Land M.L."/>
            <person name="Hauser L."/>
            <person name="Chang Y.-J."/>
            <person name="Anderson I.J."/>
            <person name="Johnson E."/>
            <person name="Mulhopadhyay B."/>
            <person name="Kyrpides N."/>
            <person name="Woyke T.J."/>
        </authorList>
    </citation>
    <scope>NUCLEOTIDE SEQUENCE [LARGE SCALE GENOMIC DNA]</scope>
    <source>
        <strain evidence="10 11">6</strain>
    </source>
</reference>
<feature type="transmembrane region" description="Helical" evidence="7">
    <location>
        <begin position="84"/>
        <end position="103"/>
    </location>
</feature>
<feature type="domain" description="Cation efflux protein cytoplasmic" evidence="9">
    <location>
        <begin position="218"/>
        <end position="294"/>
    </location>
</feature>
<evidence type="ECO:0000256" key="7">
    <source>
        <dbReference type="SAM" id="Phobius"/>
    </source>
</evidence>
<dbReference type="InterPro" id="IPR058533">
    <property type="entry name" value="Cation_efflux_TM"/>
</dbReference>
<dbReference type="PANTHER" id="PTHR43840:SF15">
    <property type="entry name" value="MITOCHONDRIAL METAL TRANSPORTER 1-RELATED"/>
    <property type="match status" value="1"/>
</dbReference>
<dbReference type="InterPro" id="IPR027469">
    <property type="entry name" value="Cation_efflux_TMD_sf"/>
</dbReference>
<sequence>MQKDGAPNSEKIAIRISYTSIAVNVVLTVFKLLAGLLAHSGAMISDAVHSASDVVSTLIVIVGIRISSKESDGDHPYGHERFECVASVLLAVMLGLTGLGIGYSGIRKIAGVDQGTLVIPGRAALVAAIVSVLLKEAMYWYTRVGAKKINSTALMADAWHHRSDALSSVGSFAGILASRAGFPVMDPVASVLICGFILKAAVDIFRDAAGKMTDHATSPEEQEKIRATIQSVEGVLQIDELKTRTFGSRIFVDVEIGVQGDLSLMEAHAIAEEVHDRIEAEYPAVKHCMVHENPVI</sequence>
<dbReference type="Pfam" id="PF16916">
    <property type="entry name" value="ZT_dimer"/>
    <property type="match status" value="1"/>
</dbReference>
<feature type="transmembrane region" description="Helical" evidence="7">
    <location>
        <begin position="123"/>
        <end position="142"/>
    </location>
</feature>
<keyword evidence="5 7" id="KW-1133">Transmembrane helix</keyword>
<dbReference type="OrthoDB" id="9806522at2"/>
<dbReference type="PANTHER" id="PTHR43840">
    <property type="entry name" value="MITOCHONDRIAL METAL TRANSPORTER 1-RELATED"/>
    <property type="match status" value="1"/>
</dbReference>
<dbReference type="eggNOG" id="COG0053">
    <property type="taxonomic scope" value="Bacteria"/>
</dbReference>
<dbReference type="InterPro" id="IPR050291">
    <property type="entry name" value="CDF_Transporter"/>
</dbReference>
<dbReference type="EMBL" id="CM001487">
    <property type="protein sequence ID" value="EIM56472.1"/>
    <property type="molecule type" value="Genomic_DNA"/>
</dbReference>
<dbReference type="Gene3D" id="1.20.1510.10">
    <property type="entry name" value="Cation efflux protein transmembrane domain"/>
    <property type="match status" value="1"/>
</dbReference>
<proteinExistence type="inferred from homology"/>
<evidence type="ECO:0000256" key="1">
    <source>
        <dbReference type="ARBA" id="ARBA00004141"/>
    </source>
</evidence>
<evidence type="ECO:0000256" key="5">
    <source>
        <dbReference type="ARBA" id="ARBA00022989"/>
    </source>
</evidence>
<evidence type="ECO:0000256" key="6">
    <source>
        <dbReference type="ARBA" id="ARBA00023136"/>
    </source>
</evidence>
<dbReference type="InterPro" id="IPR002524">
    <property type="entry name" value="Cation_efflux"/>
</dbReference>
<dbReference type="Pfam" id="PF01545">
    <property type="entry name" value="Cation_efflux"/>
    <property type="match status" value="1"/>
</dbReference>
<evidence type="ECO:0000313" key="10">
    <source>
        <dbReference type="EMBL" id="EIM56472.1"/>
    </source>
</evidence>
<dbReference type="FunFam" id="1.20.1510.10:FF:000006">
    <property type="entry name" value="Divalent cation efflux transporter"/>
    <property type="match status" value="1"/>
</dbReference>
<dbReference type="HOGENOM" id="CLU_013430_3_6_9"/>